<dbReference type="GO" id="GO:0140359">
    <property type="term" value="F:ABC-type transporter activity"/>
    <property type="evidence" value="ECO:0007669"/>
    <property type="project" value="InterPro"/>
</dbReference>
<dbReference type="Gene3D" id="3.40.50.300">
    <property type="entry name" value="P-loop containing nucleotide triphosphate hydrolases"/>
    <property type="match status" value="1"/>
</dbReference>
<dbReference type="PROSITE" id="PS00211">
    <property type="entry name" value="ABC_TRANSPORTER_1"/>
    <property type="match status" value="1"/>
</dbReference>
<sequence>MHGDNGETDDANSVPAGEEQLAFNHPGGDSLELAELLTGRTMARRLPSLIRRTFSLAWEVDRKAVVALLACQIVSGVSGALGLFATTKAFSVLIETAHDTSRLPAAIPAVSLLAGTAGLRALLGIAIQALSNRLSPRICREAEYKMLEAATNAEQAAYDHPGFNDRFDAAERGVDVSRHMIGQSQNYISSLATLIAAGVVLASLYPLLLPLLLLAAVPQAIASIRSERVTYLATVATHKDRRVMYMLRWHLIAKDQSDQVRTDTLAPYLLEKYKASAERVEATSNTATWDRAKIAVLGAAATGLASSAVWGAVLLLLGTGRISAAAAGTAVFALRSAATGLQGLVGYGRDLLRTGLYLDDWERFVKEAAGQRLDRGTITPQPPQHIALRQVTFRYPEAAQDTLHDVDFEVRQGEIVAVVGENGSGKSTLMKLLSGLNLPTSGVVTWDGISIADLDPHAMWRHTSVVPQDFARWPMTARENITLGQPRPEGDLAVQRAARASGADDVIKTLRSGLSTLLAREWWGGVALSPGQWQRIAVARAAHRDAGLLVMDEPTSDLDPRAEHRIFTGLREMAGDRAVVLVTHNLANTSVADRVFVLDKGRVVQTGTFHELINQPGLMQDLWRLQQDRDAYRTEGEDT</sequence>
<evidence type="ECO:0000256" key="6">
    <source>
        <dbReference type="ARBA" id="ARBA00023136"/>
    </source>
</evidence>
<evidence type="ECO:0000256" key="4">
    <source>
        <dbReference type="ARBA" id="ARBA00022840"/>
    </source>
</evidence>
<accession>A0A101V492</accession>
<dbReference type="GO" id="GO:0016887">
    <property type="term" value="F:ATP hydrolysis activity"/>
    <property type="evidence" value="ECO:0007669"/>
    <property type="project" value="InterPro"/>
</dbReference>
<dbReference type="PROSITE" id="PS50929">
    <property type="entry name" value="ABC_TM1F"/>
    <property type="match status" value="1"/>
</dbReference>
<dbReference type="InterPro" id="IPR027417">
    <property type="entry name" value="P-loop_NTPase"/>
</dbReference>
<reference evidence="10 11" key="1">
    <citation type="submission" date="2015-10" db="EMBL/GenBank/DDBJ databases">
        <title>Draft genome sequence of Streptomyces sp. RV15, isolated from a marine sponge.</title>
        <authorList>
            <person name="Ruckert C."/>
            <person name="Abdelmohsen U.R."/>
            <person name="Winkler A."/>
            <person name="Hentschel U."/>
            <person name="Kalinowski J."/>
            <person name="Kampfer P."/>
            <person name="Glaeser S."/>
        </authorList>
    </citation>
    <scope>NUCLEOTIDE SEQUENCE [LARGE SCALE GENOMIC DNA]</scope>
    <source>
        <strain evidence="10 11">RV15</strain>
    </source>
</reference>
<dbReference type="InterPro" id="IPR036640">
    <property type="entry name" value="ABC1_TM_sf"/>
</dbReference>
<feature type="transmembrane region" description="Helical" evidence="7">
    <location>
        <begin position="105"/>
        <end position="127"/>
    </location>
</feature>
<dbReference type="InterPro" id="IPR011527">
    <property type="entry name" value="ABC1_TM_dom"/>
</dbReference>
<dbReference type="InterPro" id="IPR003439">
    <property type="entry name" value="ABC_transporter-like_ATP-bd"/>
</dbReference>
<keyword evidence="3" id="KW-0547">Nucleotide-binding</keyword>
<dbReference type="PANTHER" id="PTHR24221:SF646">
    <property type="entry name" value="HAEMOLYSIN SECRETION ATP-BINDING PROTEIN"/>
    <property type="match status" value="1"/>
</dbReference>
<keyword evidence="11" id="KW-1185">Reference proteome</keyword>
<keyword evidence="2 7" id="KW-0812">Transmembrane</keyword>
<dbReference type="PROSITE" id="PS50893">
    <property type="entry name" value="ABC_TRANSPORTER_2"/>
    <property type="match status" value="1"/>
</dbReference>
<dbReference type="CDD" id="cd03228">
    <property type="entry name" value="ABCC_MRP_Like"/>
    <property type="match status" value="1"/>
</dbReference>
<dbReference type="InterPro" id="IPR017871">
    <property type="entry name" value="ABC_transporter-like_CS"/>
</dbReference>
<evidence type="ECO:0000256" key="2">
    <source>
        <dbReference type="ARBA" id="ARBA00022692"/>
    </source>
</evidence>
<dbReference type="Gene3D" id="1.20.1560.10">
    <property type="entry name" value="ABC transporter type 1, transmembrane domain"/>
    <property type="match status" value="1"/>
</dbReference>
<dbReference type="STRING" id="909626.AQJ91_06150"/>
<evidence type="ECO:0000313" key="10">
    <source>
        <dbReference type="EMBL" id="KUO22198.1"/>
    </source>
</evidence>
<feature type="transmembrane region" description="Helical" evidence="7">
    <location>
        <begin position="64"/>
        <end position="85"/>
    </location>
</feature>
<dbReference type="AlphaFoldDB" id="A0A101V492"/>
<protein>
    <submittedName>
        <fullName evidence="10">ABC transporter</fullName>
    </submittedName>
</protein>
<feature type="transmembrane region" description="Helical" evidence="7">
    <location>
        <begin position="294"/>
        <end position="317"/>
    </location>
</feature>
<evidence type="ECO:0000313" key="11">
    <source>
        <dbReference type="Proteomes" id="UP000053260"/>
    </source>
</evidence>
<keyword evidence="5 7" id="KW-1133">Transmembrane helix</keyword>
<dbReference type="SUPFAM" id="SSF90123">
    <property type="entry name" value="ABC transporter transmembrane region"/>
    <property type="match status" value="1"/>
</dbReference>
<feature type="domain" description="ABC transmembrane type-1" evidence="9">
    <location>
        <begin position="66"/>
        <end position="353"/>
    </location>
</feature>
<evidence type="ECO:0000259" key="8">
    <source>
        <dbReference type="PROSITE" id="PS50893"/>
    </source>
</evidence>
<evidence type="ECO:0000256" key="1">
    <source>
        <dbReference type="ARBA" id="ARBA00004651"/>
    </source>
</evidence>
<keyword evidence="6 7" id="KW-0472">Membrane</keyword>
<dbReference type="GO" id="GO:0034040">
    <property type="term" value="F:ATPase-coupled lipid transmembrane transporter activity"/>
    <property type="evidence" value="ECO:0007669"/>
    <property type="project" value="TreeGrafter"/>
</dbReference>
<evidence type="ECO:0000256" key="3">
    <source>
        <dbReference type="ARBA" id="ARBA00022741"/>
    </source>
</evidence>
<evidence type="ECO:0000259" key="9">
    <source>
        <dbReference type="PROSITE" id="PS50929"/>
    </source>
</evidence>
<feature type="domain" description="ABC transporter" evidence="8">
    <location>
        <begin position="386"/>
        <end position="625"/>
    </location>
</feature>
<proteinExistence type="predicted"/>
<dbReference type="SUPFAM" id="SSF52540">
    <property type="entry name" value="P-loop containing nucleoside triphosphate hydrolases"/>
    <property type="match status" value="1"/>
</dbReference>
<gene>
    <name evidence="10" type="ORF">AQJ91_06150</name>
</gene>
<dbReference type="GO" id="GO:0005524">
    <property type="term" value="F:ATP binding"/>
    <property type="evidence" value="ECO:0007669"/>
    <property type="project" value="UniProtKB-KW"/>
</dbReference>
<dbReference type="Proteomes" id="UP000053260">
    <property type="component" value="Unassembled WGS sequence"/>
</dbReference>
<keyword evidence="4" id="KW-0067">ATP-binding</keyword>
<dbReference type="InterPro" id="IPR039421">
    <property type="entry name" value="Type_1_exporter"/>
</dbReference>
<dbReference type="EMBL" id="LMXB01000019">
    <property type="protein sequence ID" value="KUO22198.1"/>
    <property type="molecule type" value="Genomic_DNA"/>
</dbReference>
<name>A0A101V492_9ACTN</name>
<dbReference type="GO" id="GO:0005886">
    <property type="term" value="C:plasma membrane"/>
    <property type="evidence" value="ECO:0007669"/>
    <property type="project" value="UniProtKB-SubCell"/>
</dbReference>
<dbReference type="PANTHER" id="PTHR24221">
    <property type="entry name" value="ATP-BINDING CASSETTE SUB-FAMILY B"/>
    <property type="match status" value="1"/>
</dbReference>
<dbReference type="Pfam" id="PF00005">
    <property type="entry name" value="ABC_tran"/>
    <property type="match status" value="1"/>
</dbReference>
<dbReference type="SMART" id="SM00382">
    <property type="entry name" value="AAA"/>
    <property type="match status" value="1"/>
</dbReference>
<evidence type="ECO:0000256" key="7">
    <source>
        <dbReference type="SAM" id="Phobius"/>
    </source>
</evidence>
<dbReference type="InterPro" id="IPR003593">
    <property type="entry name" value="AAA+_ATPase"/>
</dbReference>
<evidence type="ECO:0000256" key="5">
    <source>
        <dbReference type="ARBA" id="ARBA00022989"/>
    </source>
</evidence>
<comment type="caution">
    <text evidence="10">The sequence shown here is derived from an EMBL/GenBank/DDBJ whole genome shotgun (WGS) entry which is preliminary data.</text>
</comment>
<feature type="transmembrane region" description="Helical" evidence="7">
    <location>
        <begin position="187"/>
        <end position="208"/>
    </location>
</feature>
<organism evidence="10 11">
    <name type="scientific">Streptomyces dysideae</name>
    <dbReference type="NCBI Taxonomy" id="909626"/>
    <lineage>
        <taxon>Bacteria</taxon>
        <taxon>Bacillati</taxon>
        <taxon>Actinomycetota</taxon>
        <taxon>Actinomycetes</taxon>
        <taxon>Kitasatosporales</taxon>
        <taxon>Streptomycetaceae</taxon>
        <taxon>Streptomyces</taxon>
    </lineage>
</organism>
<comment type="subcellular location">
    <subcellularLocation>
        <location evidence="1">Cell membrane</location>
        <topology evidence="1">Multi-pass membrane protein</topology>
    </subcellularLocation>
</comment>